<dbReference type="EMBL" id="QRYW01000009">
    <property type="protein sequence ID" value="RGV28482.1"/>
    <property type="molecule type" value="Genomic_DNA"/>
</dbReference>
<evidence type="ECO:0000256" key="2">
    <source>
        <dbReference type="ARBA" id="ARBA00022840"/>
    </source>
</evidence>
<dbReference type="Proteomes" id="UP000284434">
    <property type="component" value="Unassembled WGS sequence"/>
</dbReference>
<dbReference type="InterPro" id="IPR045076">
    <property type="entry name" value="MutS"/>
</dbReference>
<comment type="caution">
    <text evidence="6">The sequence shown here is derived from an EMBL/GenBank/DDBJ whole genome shotgun (WGS) entry which is preliminary data.</text>
</comment>
<keyword evidence="3" id="KW-0238">DNA-binding</keyword>
<dbReference type="GO" id="GO:0006298">
    <property type="term" value="P:mismatch repair"/>
    <property type="evidence" value="ECO:0007669"/>
    <property type="project" value="InterPro"/>
</dbReference>
<dbReference type="AlphaFoldDB" id="A0A1Y3ZQ24"/>
<organism evidence="6 8">
    <name type="scientific">Odoribacter splanchnicus</name>
    <dbReference type="NCBI Taxonomy" id="28118"/>
    <lineage>
        <taxon>Bacteria</taxon>
        <taxon>Pseudomonadati</taxon>
        <taxon>Bacteroidota</taxon>
        <taxon>Bacteroidia</taxon>
        <taxon>Bacteroidales</taxon>
        <taxon>Odoribacteraceae</taxon>
        <taxon>Odoribacter</taxon>
    </lineage>
</organism>
<dbReference type="GO" id="GO:0030983">
    <property type="term" value="F:mismatched DNA binding"/>
    <property type="evidence" value="ECO:0007669"/>
    <property type="project" value="InterPro"/>
</dbReference>
<dbReference type="PANTHER" id="PTHR11361">
    <property type="entry name" value="DNA MISMATCH REPAIR PROTEIN MUTS FAMILY MEMBER"/>
    <property type="match status" value="1"/>
</dbReference>
<gene>
    <name evidence="5" type="ORF">DWW24_05660</name>
    <name evidence="6" type="ORF">DXA53_09110</name>
</gene>
<keyword evidence="2" id="KW-0067">ATP-binding</keyword>
<evidence type="ECO:0000259" key="4">
    <source>
        <dbReference type="Pfam" id="PF00488"/>
    </source>
</evidence>
<dbReference type="RefSeq" id="WP_041556322.1">
    <property type="nucleotide sequence ID" value="NZ_BAABYK010000001.1"/>
</dbReference>
<evidence type="ECO:0000313" key="7">
    <source>
        <dbReference type="Proteomes" id="UP000283426"/>
    </source>
</evidence>
<evidence type="ECO:0000256" key="3">
    <source>
        <dbReference type="ARBA" id="ARBA00023125"/>
    </source>
</evidence>
<dbReference type="Pfam" id="PF00488">
    <property type="entry name" value="MutS_V"/>
    <property type="match status" value="1"/>
</dbReference>
<dbReference type="SUPFAM" id="SSF52540">
    <property type="entry name" value="P-loop containing nucleoside triphosphate hydrolases"/>
    <property type="match status" value="1"/>
</dbReference>
<protein>
    <recommendedName>
        <fullName evidence="4">DNA mismatch repair proteins mutS family domain-containing protein</fullName>
    </recommendedName>
</protein>
<evidence type="ECO:0000256" key="1">
    <source>
        <dbReference type="ARBA" id="ARBA00022741"/>
    </source>
</evidence>
<dbReference type="InterPro" id="IPR000432">
    <property type="entry name" value="DNA_mismatch_repair_MutS_C"/>
</dbReference>
<evidence type="ECO:0000313" key="5">
    <source>
        <dbReference type="EMBL" id="RGV28482.1"/>
    </source>
</evidence>
<dbReference type="PANTHER" id="PTHR11361:SF34">
    <property type="entry name" value="DNA MISMATCH REPAIR PROTEIN MSH1, MITOCHONDRIAL"/>
    <property type="match status" value="1"/>
</dbReference>
<dbReference type="EMBL" id="QSCO01000011">
    <property type="protein sequence ID" value="RGY06664.1"/>
    <property type="molecule type" value="Genomic_DNA"/>
</dbReference>
<dbReference type="GeneID" id="93502842"/>
<sequence>MPRRDVCFLTGPNMAGKSTYMKTLGMAVYLAHVGLPVPADRHENGSFSGVIFNDQFHYSGS</sequence>
<dbReference type="Proteomes" id="UP000283426">
    <property type="component" value="Unassembled WGS sequence"/>
</dbReference>
<dbReference type="GO" id="GO:0005524">
    <property type="term" value="F:ATP binding"/>
    <property type="evidence" value="ECO:0007669"/>
    <property type="project" value="UniProtKB-KW"/>
</dbReference>
<dbReference type="GO" id="GO:0140664">
    <property type="term" value="F:ATP-dependent DNA damage sensor activity"/>
    <property type="evidence" value="ECO:0007669"/>
    <property type="project" value="InterPro"/>
</dbReference>
<feature type="domain" description="DNA mismatch repair proteins mutS family" evidence="4">
    <location>
        <begin position="8"/>
        <end position="46"/>
    </location>
</feature>
<proteinExistence type="predicted"/>
<reference evidence="7 8" key="1">
    <citation type="submission" date="2018-08" db="EMBL/GenBank/DDBJ databases">
        <title>A genome reference for cultivated species of the human gut microbiota.</title>
        <authorList>
            <person name="Zou Y."/>
            <person name="Xue W."/>
            <person name="Luo G."/>
        </authorList>
    </citation>
    <scope>NUCLEOTIDE SEQUENCE [LARGE SCALE GENOMIC DNA]</scope>
    <source>
        <strain evidence="5 7">AF14-6AC</strain>
        <strain evidence="6 8">OF03-11</strain>
    </source>
</reference>
<name>A0A1Y3ZQ24_9BACT</name>
<dbReference type="Gene3D" id="3.40.50.300">
    <property type="entry name" value="P-loop containing nucleotide triphosphate hydrolases"/>
    <property type="match status" value="1"/>
</dbReference>
<keyword evidence="1" id="KW-0547">Nucleotide-binding</keyword>
<dbReference type="InterPro" id="IPR027417">
    <property type="entry name" value="P-loop_NTPase"/>
</dbReference>
<accession>A0A1Y3ZQ24</accession>
<evidence type="ECO:0000313" key="6">
    <source>
        <dbReference type="EMBL" id="RGY06664.1"/>
    </source>
</evidence>
<evidence type="ECO:0000313" key="8">
    <source>
        <dbReference type="Proteomes" id="UP000284434"/>
    </source>
</evidence>